<organism evidence="8 9">
    <name type="scientific">Caerostris extrusa</name>
    <name type="common">Bark spider</name>
    <name type="synonym">Caerostris bankana</name>
    <dbReference type="NCBI Taxonomy" id="172846"/>
    <lineage>
        <taxon>Eukaryota</taxon>
        <taxon>Metazoa</taxon>
        <taxon>Ecdysozoa</taxon>
        <taxon>Arthropoda</taxon>
        <taxon>Chelicerata</taxon>
        <taxon>Arachnida</taxon>
        <taxon>Araneae</taxon>
        <taxon>Araneomorphae</taxon>
        <taxon>Entelegynae</taxon>
        <taxon>Araneoidea</taxon>
        <taxon>Araneidae</taxon>
        <taxon>Caerostris</taxon>
    </lineage>
</organism>
<protein>
    <recommendedName>
        <fullName evidence="7">EGF-like domain-containing protein</fullName>
    </recommendedName>
</protein>
<dbReference type="PROSITE" id="PS50026">
    <property type="entry name" value="EGF_3"/>
    <property type="match status" value="2"/>
</dbReference>
<keyword evidence="1 6" id="KW-0245">EGF-like domain</keyword>
<accession>A0AAV4RUZ4</accession>
<feature type="domain" description="EGF-like" evidence="7">
    <location>
        <begin position="75"/>
        <end position="110"/>
    </location>
</feature>
<sequence length="119" mass="13295">MRNRSLYTKPLSPRWQMQSGGENYNCECKEPYSGGNCDSSPCVSHPCQNNGKCVIDEHGYKCECTSPFKGIFCENGPCSSNPCQHAGVCKVQGQTFKCECRQPYSGKKLRIGSMYTKFL</sequence>
<gene>
    <name evidence="8" type="ORF">CEXT_51151</name>
</gene>
<keyword evidence="4 6" id="KW-1015">Disulfide bond</keyword>
<dbReference type="PANTHER" id="PTHR24049:SF22">
    <property type="entry name" value="DROSOPHILA CRUMBS HOMOLOG"/>
    <property type="match status" value="1"/>
</dbReference>
<feature type="domain" description="EGF-like" evidence="7">
    <location>
        <begin position="38"/>
        <end position="74"/>
    </location>
</feature>
<dbReference type="GO" id="GO:0007157">
    <property type="term" value="P:heterophilic cell-cell adhesion via plasma membrane cell adhesion molecules"/>
    <property type="evidence" value="ECO:0007669"/>
    <property type="project" value="TreeGrafter"/>
</dbReference>
<comment type="caution">
    <text evidence="8">The sequence shown here is derived from an EMBL/GenBank/DDBJ whole genome shotgun (WGS) entry which is preliminary data.</text>
</comment>
<comment type="caution">
    <text evidence="6">Lacks conserved residue(s) required for the propagation of feature annotation.</text>
</comment>
<keyword evidence="3" id="KW-0677">Repeat</keyword>
<evidence type="ECO:0000256" key="2">
    <source>
        <dbReference type="ARBA" id="ARBA00022729"/>
    </source>
</evidence>
<proteinExistence type="predicted"/>
<name>A0AAV4RUZ4_CAEEX</name>
<feature type="disulfide bond" evidence="6">
    <location>
        <begin position="64"/>
        <end position="73"/>
    </location>
</feature>
<keyword evidence="5" id="KW-0325">Glycoprotein</keyword>
<evidence type="ECO:0000256" key="6">
    <source>
        <dbReference type="PROSITE-ProRule" id="PRU00076"/>
    </source>
</evidence>
<dbReference type="GO" id="GO:0005886">
    <property type="term" value="C:plasma membrane"/>
    <property type="evidence" value="ECO:0007669"/>
    <property type="project" value="TreeGrafter"/>
</dbReference>
<dbReference type="PROSITE" id="PS00022">
    <property type="entry name" value="EGF_1"/>
    <property type="match status" value="1"/>
</dbReference>
<dbReference type="Proteomes" id="UP001054945">
    <property type="component" value="Unassembled WGS sequence"/>
</dbReference>
<dbReference type="PROSITE" id="PS01186">
    <property type="entry name" value="EGF_2"/>
    <property type="match status" value="1"/>
</dbReference>
<dbReference type="CDD" id="cd00054">
    <property type="entry name" value="EGF_CA"/>
    <property type="match status" value="1"/>
</dbReference>
<reference evidence="8 9" key="1">
    <citation type="submission" date="2021-06" db="EMBL/GenBank/DDBJ databases">
        <title>Caerostris extrusa draft genome.</title>
        <authorList>
            <person name="Kono N."/>
            <person name="Arakawa K."/>
        </authorList>
    </citation>
    <scope>NUCLEOTIDE SEQUENCE [LARGE SCALE GENOMIC DNA]</scope>
</reference>
<evidence type="ECO:0000256" key="3">
    <source>
        <dbReference type="ARBA" id="ARBA00022737"/>
    </source>
</evidence>
<keyword evidence="9" id="KW-1185">Reference proteome</keyword>
<evidence type="ECO:0000256" key="5">
    <source>
        <dbReference type="ARBA" id="ARBA00023180"/>
    </source>
</evidence>
<keyword evidence="2" id="KW-0732">Signal</keyword>
<dbReference type="Pfam" id="PF00008">
    <property type="entry name" value="EGF"/>
    <property type="match status" value="2"/>
</dbReference>
<dbReference type="AlphaFoldDB" id="A0AAV4RUZ4"/>
<dbReference type="Gene3D" id="2.10.25.10">
    <property type="entry name" value="Laminin"/>
    <property type="match status" value="2"/>
</dbReference>
<evidence type="ECO:0000256" key="1">
    <source>
        <dbReference type="ARBA" id="ARBA00022536"/>
    </source>
</evidence>
<dbReference type="InterPro" id="IPR051022">
    <property type="entry name" value="Notch_Cell-Fate_Det"/>
</dbReference>
<dbReference type="FunFam" id="2.10.25.10:FF:000255">
    <property type="entry name" value="Sushi, nidogen and EGF-like domains 1"/>
    <property type="match status" value="1"/>
</dbReference>
<evidence type="ECO:0000313" key="8">
    <source>
        <dbReference type="EMBL" id="GIY23952.1"/>
    </source>
</evidence>
<dbReference type="SUPFAM" id="SSF57196">
    <property type="entry name" value="EGF/Laminin"/>
    <property type="match status" value="2"/>
</dbReference>
<dbReference type="InterPro" id="IPR000742">
    <property type="entry name" value="EGF"/>
</dbReference>
<dbReference type="SMART" id="SM00181">
    <property type="entry name" value="EGF"/>
    <property type="match status" value="2"/>
</dbReference>
<dbReference type="PANTHER" id="PTHR24049">
    <property type="entry name" value="CRUMBS FAMILY MEMBER"/>
    <property type="match status" value="1"/>
</dbReference>
<dbReference type="GO" id="GO:0045197">
    <property type="term" value="P:establishment or maintenance of epithelial cell apical/basal polarity"/>
    <property type="evidence" value="ECO:0007669"/>
    <property type="project" value="TreeGrafter"/>
</dbReference>
<dbReference type="GO" id="GO:0032991">
    <property type="term" value="C:protein-containing complex"/>
    <property type="evidence" value="ECO:0007669"/>
    <property type="project" value="TreeGrafter"/>
</dbReference>
<evidence type="ECO:0000313" key="9">
    <source>
        <dbReference type="Proteomes" id="UP001054945"/>
    </source>
</evidence>
<evidence type="ECO:0000256" key="4">
    <source>
        <dbReference type="ARBA" id="ARBA00023157"/>
    </source>
</evidence>
<dbReference type="EMBL" id="BPLR01008333">
    <property type="protein sequence ID" value="GIY23952.1"/>
    <property type="molecule type" value="Genomic_DNA"/>
</dbReference>
<evidence type="ECO:0000259" key="7">
    <source>
        <dbReference type="PROSITE" id="PS50026"/>
    </source>
</evidence>